<feature type="repeat" description="WD" evidence="1">
    <location>
        <begin position="470"/>
        <end position="503"/>
    </location>
</feature>
<dbReference type="Gene3D" id="2.130.10.10">
    <property type="entry name" value="YVTN repeat-like/Quinoprotein amine dehydrogenase"/>
    <property type="match status" value="2"/>
</dbReference>
<dbReference type="InterPro" id="IPR036322">
    <property type="entry name" value="WD40_repeat_dom_sf"/>
</dbReference>
<keyword evidence="1" id="KW-0853">WD repeat</keyword>
<dbReference type="STRING" id="1764295.A0A5B8MPT0"/>
<dbReference type="SUPFAM" id="SSF50978">
    <property type="entry name" value="WD40 repeat-like"/>
    <property type="match status" value="1"/>
</dbReference>
<feature type="coiled-coil region" evidence="2">
    <location>
        <begin position="709"/>
        <end position="747"/>
    </location>
</feature>
<evidence type="ECO:0000313" key="3">
    <source>
        <dbReference type="EMBL" id="QDZ22678.1"/>
    </source>
</evidence>
<dbReference type="SMART" id="SM00320">
    <property type="entry name" value="WD40"/>
    <property type="match status" value="7"/>
</dbReference>
<organism evidence="3 4">
    <name type="scientific">Chloropicon primus</name>
    <dbReference type="NCBI Taxonomy" id="1764295"/>
    <lineage>
        <taxon>Eukaryota</taxon>
        <taxon>Viridiplantae</taxon>
        <taxon>Chlorophyta</taxon>
        <taxon>Chloropicophyceae</taxon>
        <taxon>Chloropicales</taxon>
        <taxon>Chloropicaceae</taxon>
        <taxon>Chloropicon</taxon>
    </lineage>
</organism>
<dbReference type="InterPro" id="IPR052993">
    <property type="entry name" value="CFA-57"/>
</dbReference>
<feature type="coiled-coil region" evidence="2">
    <location>
        <begin position="774"/>
        <end position="915"/>
    </location>
</feature>
<dbReference type="PANTHER" id="PTHR32215">
    <property type="entry name" value="CILIA- AND FLAGELLA-ASSOCIATED PROTEIN 57"/>
    <property type="match status" value="1"/>
</dbReference>
<feature type="coiled-coil region" evidence="2">
    <location>
        <begin position="944"/>
        <end position="999"/>
    </location>
</feature>
<evidence type="ECO:0000256" key="1">
    <source>
        <dbReference type="PROSITE-ProRule" id="PRU00221"/>
    </source>
</evidence>
<dbReference type="InterPro" id="IPR015943">
    <property type="entry name" value="WD40/YVTN_repeat-like_dom_sf"/>
</dbReference>
<name>A0A5B8MPT0_9CHLO</name>
<proteinExistence type="predicted"/>
<keyword evidence="4" id="KW-1185">Reference proteome</keyword>
<dbReference type="PROSITE" id="PS50294">
    <property type="entry name" value="WD_REPEATS_REGION"/>
    <property type="match status" value="1"/>
</dbReference>
<dbReference type="Gene3D" id="1.10.287.1490">
    <property type="match status" value="1"/>
</dbReference>
<feature type="coiled-coil region" evidence="2">
    <location>
        <begin position="1060"/>
        <end position="1119"/>
    </location>
</feature>
<dbReference type="Pfam" id="PF00400">
    <property type="entry name" value="WD40"/>
    <property type="match status" value="2"/>
</dbReference>
<gene>
    <name evidence="3" type="ORF">A3770_08p51960</name>
</gene>
<dbReference type="InterPro" id="IPR011047">
    <property type="entry name" value="Quinoprotein_ADH-like_sf"/>
</dbReference>
<evidence type="ECO:0000256" key="2">
    <source>
        <dbReference type="SAM" id="Coils"/>
    </source>
</evidence>
<dbReference type="OrthoDB" id="47276at2759"/>
<dbReference type="Proteomes" id="UP000316726">
    <property type="component" value="Chromosome 8"/>
</dbReference>
<dbReference type="SUPFAM" id="SSF50998">
    <property type="entry name" value="Quinoprotein alcohol dehydrogenase-like"/>
    <property type="match status" value="1"/>
</dbReference>
<protein>
    <submittedName>
        <fullName evidence="3">WD40 repeat domain-containing protein</fullName>
    </submittedName>
</protein>
<dbReference type="EMBL" id="CP031041">
    <property type="protein sequence ID" value="QDZ22678.1"/>
    <property type="molecule type" value="Genomic_DNA"/>
</dbReference>
<dbReference type="InterPro" id="IPR001680">
    <property type="entry name" value="WD40_rpt"/>
</dbReference>
<dbReference type="AlphaFoldDB" id="A0A5B8MPT0"/>
<dbReference type="PROSITE" id="PS50082">
    <property type="entry name" value="WD_REPEATS_2"/>
    <property type="match status" value="1"/>
</dbReference>
<accession>A0A5B8MPT0</accession>
<reference evidence="3 4" key="1">
    <citation type="submission" date="2018-07" db="EMBL/GenBank/DDBJ databases">
        <title>The complete nuclear genome of the prasinophyte Chloropicon primus (CCMP1205).</title>
        <authorList>
            <person name="Pombert J.-F."/>
            <person name="Otis C."/>
            <person name="Turmel M."/>
            <person name="Lemieux C."/>
        </authorList>
    </citation>
    <scope>NUCLEOTIDE SEQUENCE [LARGE SCALE GENOMIC DNA]</scope>
    <source>
        <strain evidence="3 4">CCMP1205</strain>
    </source>
</reference>
<evidence type="ECO:0000313" key="4">
    <source>
        <dbReference type="Proteomes" id="UP000316726"/>
    </source>
</evidence>
<dbReference type="PANTHER" id="PTHR32215:SF0">
    <property type="entry name" value="CILIA- AND FLAGELLA-ASSOCIATED PROTEIN 57"/>
    <property type="match status" value="1"/>
</dbReference>
<keyword evidence="2" id="KW-0175">Coiled coil</keyword>
<sequence>MSLTTLIPRIVFGLKGDSKNNLQYTDDNTLVYPAGRNVIVYQTEQKNQRFISGTADTDGITALAVSANKKYVAVAERADKAVITVYDLQTLKRRKVLATSEVASKEYVSINFCPDGKYIAAQGGAPDWTLVIWLWEKTKIGSSIRSSSQQGAPLYQASFCPLDPTLISVCGDGIFKTFRISDSGIKQLPSALAKREAQNYLSFAWLSDESQKDRVVVATDSGELIICENGEVRMLLEASDVGLQSEETESSTQVRVECILPYSKGFICGGSGGTLIFYDKSEDAKDIFKQSKVFRIENNNSKILNLAITPNEETVACSTENNQIFALGLANLDILRSEEMQFEILAQSFHLKGVNCVDTCIRKPLVATCSSDCTVRIWNYMDKTSELIKFFPEEGFSVAFHPSGLHILVGFADKLRLMNLLIDDIRTYKEFGIKACKECSFSNGGNLFAAVNGNTIQIFNTYTCENIGNLRGHNGKVGSLHWSADDTKLISAGMDGAIYEWTIVDFKRQKENVLKSCSYSSITATSDVHSVIAVGSDDKLKQLDDCQVTKDIETDVSLTKVALLSSTHALFAATSIGTIRSYTYPLNGDFQEYQCVSGAITGLKISHDDNLLFCVSEDSCLFVFDVRDKDGRATSNFNKREKDSIIFSEEVLVTKSDLEDKKQRMGELETQVNELTMQIEYQLRLKELNLKERIKEITEKYTHELESDKTKFELLLQEKNEQEMEYEEKLKQAEERHQATISQLEGQYQQKIMSEMERYQILQQDKDLMSARLNEQNALLIESHERVIQELTEEYEAKLQEELNNLERLTQDKNDIIREFDETKRQLEEDADREIEDLKEKYERRLAAEREIGLRLQGENGNIKETFTVLQKDIEDQREEIKQLYEQKKELYQTISSLEKDIVGLKKEIRERDETIGDKEKRIYDLKKKNQELEKFKFVLDYKIKELKKQIEPRELEIAEMKDQIQQMDQELERYHKNNANLNLTISELKLKKTGLQQEVLTQRKLNADAEAMIRRFHHDLHDTVQYIQDPKALKDSVKHLYEMHVTEQIEPVQLDEDIQNEYNRQREYLEKTVESLKNKLQKNTEIHRSDIMRIMQENVSLIKEINELRREIKGNKAKGQGGALVQKEQSKLMRTLPKADTMMSGADLGTGDLNREIQMQRDMIGQLRNELINKEELIKQLMSGTQINPRPVSRERLPPMDGFQGQEVVVDE</sequence>